<keyword evidence="1" id="KW-0472">Membrane</keyword>
<gene>
    <name evidence="2" type="ordered locus">SVI_1952</name>
</gene>
<evidence type="ECO:0000256" key="1">
    <source>
        <dbReference type="SAM" id="Phobius"/>
    </source>
</evidence>
<dbReference type="EMBL" id="AP011177">
    <property type="protein sequence ID" value="BAJ01923.1"/>
    <property type="molecule type" value="Genomic_DNA"/>
</dbReference>
<keyword evidence="1" id="KW-1133">Transmembrane helix</keyword>
<evidence type="ECO:0000313" key="3">
    <source>
        <dbReference type="Proteomes" id="UP000002350"/>
    </source>
</evidence>
<dbReference type="KEGG" id="svo:SVI_1952"/>
<dbReference type="eggNOG" id="ENOG502ZI34">
    <property type="taxonomic scope" value="Bacteria"/>
</dbReference>
<dbReference type="AlphaFoldDB" id="D4ZJS4"/>
<keyword evidence="1" id="KW-0812">Transmembrane</keyword>
<evidence type="ECO:0000313" key="2">
    <source>
        <dbReference type="EMBL" id="BAJ01923.1"/>
    </source>
</evidence>
<protein>
    <recommendedName>
        <fullName evidence="4">Cytochrome b561 bacterial/Ni-hydrogenase domain-containing protein</fullName>
    </recommendedName>
</protein>
<reference evidence="3" key="1">
    <citation type="journal article" date="2010" name="Mol. Biosyst.">
        <title>Complete genome sequence and comparative analysis of Shewanella violacea, a psychrophilic and piezophilic bacterium from deep sea floor sediments.</title>
        <authorList>
            <person name="Aono E."/>
            <person name="Baba T."/>
            <person name="Ara T."/>
            <person name="Nishi T."/>
            <person name="Nakamichi T."/>
            <person name="Inamoto E."/>
            <person name="Toyonaga H."/>
            <person name="Hasegawa M."/>
            <person name="Takai Y."/>
            <person name="Okumura Y."/>
            <person name="Baba M."/>
            <person name="Tomita M."/>
            <person name="Kato C."/>
            <person name="Oshima T."/>
            <person name="Nakasone K."/>
            <person name="Mori H."/>
        </authorList>
    </citation>
    <scope>NUCLEOTIDE SEQUENCE [LARGE SCALE GENOMIC DNA]</scope>
    <source>
        <strain evidence="3">JCM 10179 / CIP 106290 / LMG 19151 / DSS12</strain>
    </source>
</reference>
<evidence type="ECO:0008006" key="4">
    <source>
        <dbReference type="Google" id="ProtNLM"/>
    </source>
</evidence>
<keyword evidence="3" id="KW-1185">Reference proteome</keyword>
<name>D4ZJS4_SHEVD</name>
<feature type="transmembrane region" description="Helical" evidence="1">
    <location>
        <begin position="9"/>
        <end position="28"/>
    </location>
</feature>
<dbReference type="Proteomes" id="UP000002350">
    <property type="component" value="Chromosome"/>
</dbReference>
<sequence>MLSNIVHSPYINFFIGFILLLTSGYETWDTFSEFSIGSHHGVLLFSLLHIFKAFPDVMEGLKDINKSIKPT</sequence>
<dbReference type="HOGENOM" id="CLU_2737809_0_0_6"/>
<accession>D4ZJS4</accession>
<organism evidence="2 3">
    <name type="scientific">Shewanella violacea (strain JCM 10179 / CIP 106290 / LMG 19151 / DSS12)</name>
    <dbReference type="NCBI Taxonomy" id="637905"/>
    <lineage>
        <taxon>Bacteria</taxon>
        <taxon>Pseudomonadati</taxon>
        <taxon>Pseudomonadota</taxon>
        <taxon>Gammaproteobacteria</taxon>
        <taxon>Alteromonadales</taxon>
        <taxon>Shewanellaceae</taxon>
        <taxon>Shewanella</taxon>
    </lineage>
</organism>
<proteinExistence type="predicted"/>